<dbReference type="Proteomes" id="UP001597128">
    <property type="component" value="Unassembled WGS sequence"/>
</dbReference>
<comment type="caution">
    <text evidence="1">The sequence shown here is derived from an EMBL/GenBank/DDBJ whole genome shotgun (WGS) entry which is preliminary data.</text>
</comment>
<protein>
    <submittedName>
        <fullName evidence="1">Uncharacterized protein</fullName>
    </submittedName>
</protein>
<organism evidence="1 2">
    <name type="scientific">Methylophilus luteus</name>
    <dbReference type="NCBI Taxonomy" id="640108"/>
    <lineage>
        <taxon>Bacteria</taxon>
        <taxon>Pseudomonadati</taxon>
        <taxon>Pseudomonadota</taxon>
        <taxon>Betaproteobacteria</taxon>
        <taxon>Nitrosomonadales</taxon>
        <taxon>Methylophilaceae</taxon>
        <taxon>Methylophilus</taxon>
    </lineage>
</organism>
<keyword evidence="2" id="KW-1185">Reference proteome</keyword>
<reference evidence="2" key="1">
    <citation type="journal article" date="2019" name="Int. J. Syst. Evol. Microbiol.">
        <title>The Global Catalogue of Microorganisms (GCM) 10K type strain sequencing project: providing services to taxonomists for standard genome sequencing and annotation.</title>
        <authorList>
            <consortium name="The Broad Institute Genomics Platform"/>
            <consortium name="The Broad Institute Genome Sequencing Center for Infectious Disease"/>
            <person name="Wu L."/>
            <person name="Ma J."/>
        </authorList>
    </citation>
    <scope>NUCLEOTIDE SEQUENCE [LARGE SCALE GENOMIC DNA]</scope>
    <source>
        <strain evidence="2">CCUG 58412</strain>
    </source>
</reference>
<sequence length="142" mass="15777">MSDQIKFTPPSEVELAEVELGQVEHPAWDEPVICRVEVDLPGWLANLTGQSHWEVYSEEEEENCVSFAMRASHKHGLPTIASRSDHTLQAHELQAEVTLYHNGYAVVDVDGESLFDGALTNATNECARLSYYHVSGEPIALN</sequence>
<evidence type="ECO:0000313" key="2">
    <source>
        <dbReference type="Proteomes" id="UP001597128"/>
    </source>
</evidence>
<accession>A0ABW3F9S3</accession>
<proteinExistence type="predicted"/>
<gene>
    <name evidence="1" type="ORF">ACFQ1Z_06530</name>
</gene>
<dbReference type="EMBL" id="JBHTKB010000001">
    <property type="protein sequence ID" value="MFD0913197.1"/>
    <property type="molecule type" value="Genomic_DNA"/>
</dbReference>
<evidence type="ECO:0000313" key="1">
    <source>
        <dbReference type="EMBL" id="MFD0913197.1"/>
    </source>
</evidence>
<dbReference type="RefSeq" id="WP_379056473.1">
    <property type="nucleotide sequence ID" value="NZ_JBHTKB010000001.1"/>
</dbReference>
<name>A0ABW3F9S3_9PROT</name>